<organism evidence="2 3">
    <name type="scientific">Vespula vulgaris</name>
    <name type="common">Yellow jacket</name>
    <name type="synonym">Wasp</name>
    <dbReference type="NCBI Taxonomy" id="7454"/>
    <lineage>
        <taxon>Eukaryota</taxon>
        <taxon>Metazoa</taxon>
        <taxon>Ecdysozoa</taxon>
        <taxon>Arthropoda</taxon>
        <taxon>Hexapoda</taxon>
        <taxon>Insecta</taxon>
        <taxon>Pterygota</taxon>
        <taxon>Neoptera</taxon>
        <taxon>Endopterygota</taxon>
        <taxon>Hymenoptera</taxon>
        <taxon>Apocrita</taxon>
        <taxon>Aculeata</taxon>
        <taxon>Vespoidea</taxon>
        <taxon>Vespidae</taxon>
        <taxon>Vespinae</taxon>
        <taxon>Vespula</taxon>
    </lineage>
</organism>
<dbReference type="AlphaFoldDB" id="A0A834KS41"/>
<proteinExistence type="predicted"/>
<keyword evidence="1" id="KW-0175">Coiled coil</keyword>
<keyword evidence="3" id="KW-1185">Reference proteome</keyword>
<reference evidence="2" key="1">
    <citation type="journal article" date="2020" name="G3 (Bethesda)">
        <title>High-Quality Assemblies for Three Invasive Social Wasps from the &lt;i&gt;Vespula&lt;/i&gt; Genus.</title>
        <authorList>
            <person name="Harrop T.W.R."/>
            <person name="Guhlin J."/>
            <person name="McLaughlin G.M."/>
            <person name="Permina E."/>
            <person name="Stockwell P."/>
            <person name="Gilligan J."/>
            <person name="Le Lec M.F."/>
            <person name="Gruber M.A.M."/>
            <person name="Quinn O."/>
            <person name="Lovegrove M."/>
            <person name="Duncan E.J."/>
            <person name="Remnant E.J."/>
            <person name="Van Eeckhoven J."/>
            <person name="Graham B."/>
            <person name="Knapp R.A."/>
            <person name="Langford K.W."/>
            <person name="Kronenberg Z."/>
            <person name="Press M.O."/>
            <person name="Eacker S.M."/>
            <person name="Wilson-Rankin E.E."/>
            <person name="Purcell J."/>
            <person name="Lester P.J."/>
            <person name="Dearden P.K."/>
        </authorList>
    </citation>
    <scope>NUCLEOTIDE SEQUENCE</scope>
    <source>
        <strain evidence="2">Marl-1</strain>
    </source>
</reference>
<dbReference type="EMBL" id="JACSEA010000001">
    <property type="protein sequence ID" value="KAF7412026.1"/>
    <property type="molecule type" value="Genomic_DNA"/>
</dbReference>
<name>A0A834KS41_VESVU</name>
<sequence length="237" mass="28214">MSEKNMKISINDVGVSNEFSIKIRIDSLIKKFFDENIIDKKSREQLYSWRSQDTKLSVSNWSKNAAYNDLQKKIKFLKQTILQYVKIDHIYKQKLGNLELLRTQQEQKDWDDIKCTIALYDKNFSHGQLGYSTPNLTKDIKDYYQKYKILCKEVRNMKDELNEFTTQYNVDWINTNSNLINLSNVINNIKNKNTVLLSATRSAEDTLQELRNKFKQTEIVLRDRKKIKENEFFRNIS</sequence>
<protein>
    <submittedName>
        <fullName evidence="2">Uncharacterized protein</fullName>
    </submittedName>
</protein>
<dbReference type="Proteomes" id="UP000614350">
    <property type="component" value="Unassembled WGS sequence"/>
</dbReference>
<gene>
    <name evidence="2" type="ORF">HZH66_000922</name>
</gene>
<evidence type="ECO:0000256" key="1">
    <source>
        <dbReference type="SAM" id="Coils"/>
    </source>
</evidence>
<accession>A0A834KS41</accession>
<evidence type="ECO:0000313" key="2">
    <source>
        <dbReference type="EMBL" id="KAF7412026.1"/>
    </source>
</evidence>
<comment type="caution">
    <text evidence="2">The sequence shown here is derived from an EMBL/GenBank/DDBJ whole genome shotgun (WGS) entry which is preliminary data.</text>
</comment>
<evidence type="ECO:0000313" key="3">
    <source>
        <dbReference type="Proteomes" id="UP000614350"/>
    </source>
</evidence>
<feature type="coiled-coil region" evidence="1">
    <location>
        <begin position="140"/>
        <end position="167"/>
    </location>
</feature>